<dbReference type="eggNOG" id="KOG0542">
    <property type="taxonomic scope" value="Eukaryota"/>
</dbReference>
<keyword evidence="3" id="KW-0269">Exonuclease</keyword>
<dbReference type="RefSeq" id="XP_001032650.1">
    <property type="nucleotide sequence ID" value="XM_001032650.3"/>
</dbReference>
<accession>I7M6D1</accession>
<dbReference type="InParanoid" id="I7M6D1"/>
<dbReference type="HOGENOM" id="CLU_037266_4_3_1"/>
<evidence type="ECO:0000313" key="5">
    <source>
        <dbReference type="EMBL" id="EAR84987.1"/>
    </source>
</evidence>
<feature type="domain" description="Exonuclease" evidence="4">
    <location>
        <begin position="13"/>
        <end position="204"/>
    </location>
</feature>
<evidence type="ECO:0000256" key="3">
    <source>
        <dbReference type="ARBA" id="ARBA00022839"/>
    </source>
</evidence>
<reference evidence="6" key="1">
    <citation type="journal article" date="2006" name="PLoS Biol.">
        <title>Macronuclear genome sequence of the ciliate Tetrahymena thermophila, a model eukaryote.</title>
        <authorList>
            <person name="Eisen J.A."/>
            <person name="Coyne R.S."/>
            <person name="Wu M."/>
            <person name="Wu D."/>
            <person name="Thiagarajan M."/>
            <person name="Wortman J.R."/>
            <person name="Badger J.H."/>
            <person name="Ren Q."/>
            <person name="Amedeo P."/>
            <person name="Jones K.M."/>
            <person name="Tallon L.J."/>
            <person name="Delcher A.L."/>
            <person name="Salzberg S.L."/>
            <person name="Silva J.C."/>
            <person name="Haas B.J."/>
            <person name="Majoros W.H."/>
            <person name="Farzad M."/>
            <person name="Carlton J.M."/>
            <person name="Smith R.K. Jr."/>
            <person name="Garg J."/>
            <person name="Pearlman R.E."/>
            <person name="Karrer K.M."/>
            <person name="Sun L."/>
            <person name="Manning G."/>
            <person name="Elde N.C."/>
            <person name="Turkewitz A.P."/>
            <person name="Asai D.J."/>
            <person name="Wilkes D.E."/>
            <person name="Wang Y."/>
            <person name="Cai H."/>
            <person name="Collins K."/>
            <person name="Stewart B.A."/>
            <person name="Lee S.R."/>
            <person name="Wilamowska K."/>
            <person name="Weinberg Z."/>
            <person name="Ruzzo W.L."/>
            <person name="Wloga D."/>
            <person name="Gaertig J."/>
            <person name="Frankel J."/>
            <person name="Tsao C.-C."/>
            <person name="Gorovsky M.A."/>
            <person name="Keeling P.J."/>
            <person name="Waller R.F."/>
            <person name="Patron N.J."/>
            <person name="Cherry J.M."/>
            <person name="Stover N.A."/>
            <person name="Krieger C.J."/>
            <person name="del Toro C."/>
            <person name="Ryder H.F."/>
            <person name="Williamson S.C."/>
            <person name="Barbeau R.A."/>
            <person name="Hamilton E.P."/>
            <person name="Orias E."/>
        </authorList>
    </citation>
    <scope>NUCLEOTIDE SEQUENCE [LARGE SCALE GENOMIC DNA]</scope>
    <source>
        <strain evidence="6">SB210</strain>
    </source>
</reference>
<dbReference type="InterPro" id="IPR036397">
    <property type="entry name" value="RNaseH_sf"/>
</dbReference>
<dbReference type="AlphaFoldDB" id="I7M6D1"/>
<dbReference type="STRING" id="312017.I7M6D1"/>
<sequence length="215" mass="24857">MDQKNQINNDFDYLLILDFEATCEKNVKLECQEIIEFPVVVLDVKNQQILDVFFHHYIKPSVNPKLTAFCTELTGIKQEQVDNGISLQEALAQLTLFLEQNKLIGSSFTFITCGDFDLGNCLRREALYKKIEIPQYLKNYINIKKVFPKQYYPKQKKEGDNRLPDMVGMLQGLNLKLDGHHHSGIDDSKNIAKIALTLLQKGFKFNKNMRAFSNY</sequence>
<proteinExistence type="predicted"/>
<dbReference type="EMBL" id="GG662510">
    <property type="protein sequence ID" value="EAR84987.1"/>
    <property type="molecule type" value="Genomic_DNA"/>
</dbReference>
<dbReference type="SMART" id="SM00479">
    <property type="entry name" value="EXOIII"/>
    <property type="match status" value="1"/>
</dbReference>
<dbReference type="Pfam" id="PF00929">
    <property type="entry name" value="RNase_T"/>
    <property type="match status" value="1"/>
</dbReference>
<organism evidence="5 6">
    <name type="scientific">Tetrahymena thermophila (strain SB210)</name>
    <dbReference type="NCBI Taxonomy" id="312017"/>
    <lineage>
        <taxon>Eukaryota</taxon>
        <taxon>Sar</taxon>
        <taxon>Alveolata</taxon>
        <taxon>Ciliophora</taxon>
        <taxon>Intramacronucleata</taxon>
        <taxon>Oligohymenophorea</taxon>
        <taxon>Hymenostomatida</taxon>
        <taxon>Tetrahymenina</taxon>
        <taxon>Tetrahymenidae</taxon>
        <taxon>Tetrahymena</taxon>
    </lineage>
</organism>
<dbReference type="GO" id="GO:0003676">
    <property type="term" value="F:nucleic acid binding"/>
    <property type="evidence" value="ECO:0007669"/>
    <property type="project" value="InterPro"/>
</dbReference>
<evidence type="ECO:0000313" key="6">
    <source>
        <dbReference type="Proteomes" id="UP000009168"/>
    </source>
</evidence>
<dbReference type="OMA" id="TWTDWDI"/>
<dbReference type="OrthoDB" id="419694at2759"/>
<dbReference type="Gene3D" id="3.30.420.10">
    <property type="entry name" value="Ribonuclease H-like superfamily/Ribonuclease H"/>
    <property type="match status" value="1"/>
</dbReference>
<evidence type="ECO:0000259" key="4">
    <source>
        <dbReference type="SMART" id="SM00479"/>
    </source>
</evidence>
<dbReference type="SUPFAM" id="SSF53098">
    <property type="entry name" value="Ribonuclease H-like"/>
    <property type="match status" value="1"/>
</dbReference>
<evidence type="ECO:0000256" key="1">
    <source>
        <dbReference type="ARBA" id="ARBA00022722"/>
    </source>
</evidence>
<dbReference type="Proteomes" id="UP000009168">
    <property type="component" value="Unassembled WGS sequence"/>
</dbReference>
<keyword evidence="2" id="KW-0378">Hydrolase</keyword>
<gene>
    <name evidence="5" type="ORF">TTHERM_00585450</name>
</gene>
<dbReference type="PANTHER" id="PTHR23044">
    <property type="entry name" value="3'-5' EXONUCLEASE ERI1-RELATED"/>
    <property type="match status" value="1"/>
</dbReference>
<dbReference type="InterPro" id="IPR051274">
    <property type="entry name" value="3-5_Exoribonuclease"/>
</dbReference>
<dbReference type="GO" id="GO:0000175">
    <property type="term" value="F:3'-5'-RNA exonuclease activity"/>
    <property type="evidence" value="ECO:0007669"/>
    <property type="project" value="InterPro"/>
</dbReference>
<dbReference type="KEGG" id="tet:TTHERM_00585450"/>
<dbReference type="PANTHER" id="PTHR23044:SF61">
    <property type="entry name" value="3'-5' EXORIBONUCLEASE 1-RELATED"/>
    <property type="match status" value="1"/>
</dbReference>
<dbReference type="InterPro" id="IPR047201">
    <property type="entry name" value="ERI-1_3'hExo-like"/>
</dbReference>
<protein>
    <submittedName>
        <fullName evidence="5">ERI1 exoribonuclease</fullName>
    </submittedName>
</protein>
<dbReference type="GeneID" id="7843102"/>
<evidence type="ECO:0000256" key="2">
    <source>
        <dbReference type="ARBA" id="ARBA00022801"/>
    </source>
</evidence>
<keyword evidence="1" id="KW-0540">Nuclease</keyword>
<dbReference type="InterPro" id="IPR012337">
    <property type="entry name" value="RNaseH-like_sf"/>
</dbReference>
<name>I7M6D1_TETTS</name>
<keyword evidence="6" id="KW-1185">Reference proteome</keyword>
<dbReference type="CDD" id="cd06133">
    <property type="entry name" value="ERI-1_3'hExo_like"/>
    <property type="match status" value="1"/>
</dbReference>
<dbReference type="InterPro" id="IPR013520">
    <property type="entry name" value="Ribonucl_H"/>
</dbReference>